<dbReference type="AlphaFoldDB" id="A0A0K2SM25"/>
<dbReference type="InterPro" id="IPR009057">
    <property type="entry name" value="Homeodomain-like_sf"/>
</dbReference>
<reference evidence="8" key="2">
    <citation type="journal article" date="2016" name="Int. J. Syst. Evol. Microbiol.">
        <title>Complete genome sequence and cell structure of Limnochorda pilosa, a Gram-negative spore-former within the phylum Firmicutes.</title>
        <authorList>
            <person name="Watanabe M."/>
            <person name="Kojima H."/>
            <person name="Fukui M."/>
        </authorList>
    </citation>
    <scope>NUCLEOTIDE SEQUENCE [LARGE SCALE GENOMIC DNA]</scope>
    <source>
        <strain evidence="8">HC45</strain>
    </source>
</reference>
<feature type="domain" description="SIS" evidence="6">
    <location>
        <begin position="161"/>
        <end position="301"/>
    </location>
</feature>
<reference evidence="8" key="1">
    <citation type="submission" date="2015-07" db="EMBL/GenBank/DDBJ databases">
        <title>Complete genome sequence and phylogenetic analysis of Limnochorda pilosa.</title>
        <authorList>
            <person name="Watanabe M."/>
            <person name="Kojima H."/>
            <person name="Fukui M."/>
        </authorList>
    </citation>
    <scope>NUCLEOTIDE SEQUENCE [LARGE SCALE GENOMIC DNA]</scope>
    <source>
        <strain evidence="8">HC45</strain>
    </source>
</reference>
<dbReference type="InterPro" id="IPR001347">
    <property type="entry name" value="SIS_dom"/>
</dbReference>
<dbReference type="InterPro" id="IPR036388">
    <property type="entry name" value="WH-like_DNA-bd_sf"/>
</dbReference>
<protein>
    <submittedName>
        <fullName evidence="7">Transcriptional regulator</fullName>
    </submittedName>
</protein>
<sequence length="319" mass="34224">MAQRARREPTQRRPRVASGRARPAEAGERGESASALPLSGANGLARLQGILPELRAAERRVAECLLAKPDDVVRISITELAERSQASEATVVRLSRKLGFSGFQELKIRIAQDLVAPVQQIHEDVLPTDDAATVRSKVFGATAAALASTEKVVDVRALEEAASAIHQATEVVFFAVGLSAWVAADAAQRFTKLGLATQALHDGHAQATKAALLRPGAVAVGVSHSGSTRETVRSLELARGCGATTICITSFGRSPITRFADIHLFTSARETAFRTEAMSSRVAQIAIVDTLFVLVSLKRYDQAVRNIARVREVNADKRF</sequence>
<dbReference type="EMBL" id="AP014924">
    <property type="protein sequence ID" value="BAS28072.1"/>
    <property type="molecule type" value="Genomic_DNA"/>
</dbReference>
<dbReference type="Pfam" id="PF01380">
    <property type="entry name" value="SIS"/>
    <property type="match status" value="1"/>
</dbReference>
<proteinExistence type="predicted"/>
<keyword evidence="1" id="KW-0805">Transcription regulation</keyword>
<dbReference type="GO" id="GO:0003700">
    <property type="term" value="F:DNA-binding transcription factor activity"/>
    <property type="evidence" value="ECO:0007669"/>
    <property type="project" value="InterPro"/>
</dbReference>
<dbReference type="InterPro" id="IPR035472">
    <property type="entry name" value="RpiR-like_SIS"/>
</dbReference>
<gene>
    <name evidence="7" type="ORF">LIP_2231</name>
</gene>
<name>A0A0K2SM25_LIMPI</name>
<dbReference type="STRING" id="1555112.LIP_2231"/>
<evidence type="ECO:0000256" key="1">
    <source>
        <dbReference type="ARBA" id="ARBA00023015"/>
    </source>
</evidence>
<dbReference type="InterPro" id="IPR000281">
    <property type="entry name" value="HTH_RpiR"/>
</dbReference>
<dbReference type="InterPro" id="IPR046348">
    <property type="entry name" value="SIS_dom_sf"/>
</dbReference>
<dbReference type="InterPro" id="IPR047640">
    <property type="entry name" value="RpiR-like"/>
</dbReference>
<dbReference type="Gene3D" id="1.10.10.10">
    <property type="entry name" value="Winged helix-like DNA-binding domain superfamily/Winged helix DNA-binding domain"/>
    <property type="match status" value="1"/>
</dbReference>
<dbReference type="Pfam" id="PF01418">
    <property type="entry name" value="HTH_6"/>
    <property type="match status" value="1"/>
</dbReference>
<keyword evidence="2" id="KW-0238">DNA-binding</keyword>
<feature type="compositionally biased region" description="Basic and acidic residues" evidence="4">
    <location>
        <begin position="22"/>
        <end position="31"/>
    </location>
</feature>
<dbReference type="SUPFAM" id="SSF53697">
    <property type="entry name" value="SIS domain"/>
    <property type="match status" value="1"/>
</dbReference>
<feature type="region of interest" description="Disordered" evidence="4">
    <location>
        <begin position="1"/>
        <end position="37"/>
    </location>
</feature>
<feature type="domain" description="HTH rpiR-type" evidence="5">
    <location>
        <begin position="41"/>
        <end position="117"/>
    </location>
</feature>
<keyword evidence="8" id="KW-1185">Reference proteome</keyword>
<dbReference type="Gene3D" id="3.40.50.10490">
    <property type="entry name" value="Glucose-6-phosphate isomerase like protein, domain 1"/>
    <property type="match status" value="1"/>
</dbReference>
<feature type="compositionally biased region" description="Basic and acidic residues" evidence="4">
    <location>
        <begin position="1"/>
        <end position="11"/>
    </location>
</feature>
<dbReference type="PANTHER" id="PTHR30514:SF1">
    <property type="entry name" value="HTH-TYPE TRANSCRIPTIONAL REGULATOR HEXR-RELATED"/>
    <property type="match status" value="1"/>
</dbReference>
<evidence type="ECO:0000313" key="8">
    <source>
        <dbReference type="Proteomes" id="UP000065807"/>
    </source>
</evidence>
<accession>A0A0K2SM25</accession>
<dbReference type="PROSITE" id="PS51464">
    <property type="entry name" value="SIS"/>
    <property type="match status" value="1"/>
</dbReference>
<dbReference type="GO" id="GO:0097367">
    <property type="term" value="F:carbohydrate derivative binding"/>
    <property type="evidence" value="ECO:0007669"/>
    <property type="project" value="InterPro"/>
</dbReference>
<organism evidence="7 8">
    <name type="scientific">Limnochorda pilosa</name>
    <dbReference type="NCBI Taxonomy" id="1555112"/>
    <lineage>
        <taxon>Bacteria</taxon>
        <taxon>Bacillati</taxon>
        <taxon>Bacillota</taxon>
        <taxon>Limnochordia</taxon>
        <taxon>Limnochordales</taxon>
        <taxon>Limnochordaceae</taxon>
        <taxon>Limnochorda</taxon>
    </lineage>
</organism>
<dbReference type="Proteomes" id="UP000065807">
    <property type="component" value="Chromosome"/>
</dbReference>
<dbReference type="GO" id="GO:1901135">
    <property type="term" value="P:carbohydrate derivative metabolic process"/>
    <property type="evidence" value="ECO:0007669"/>
    <property type="project" value="InterPro"/>
</dbReference>
<keyword evidence="3" id="KW-0804">Transcription</keyword>
<dbReference type="PROSITE" id="PS51071">
    <property type="entry name" value="HTH_RPIR"/>
    <property type="match status" value="1"/>
</dbReference>
<evidence type="ECO:0000256" key="3">
    <source>
        <dbReference type="ARBA" id="ARBA00023163"/>
    </source>
</evidence>
<dbReference type="PANTHER" id="PTHR30514">
    <property type="entry name" value="GLUCOKINASE"/>
    <property type="match status" value="1"/>
</dbReference>
<evidence type="ECO:0000256" key="2">
    <source>
        <dbReference type="ARBA" id="ARBA00023125"/>
    </source>
</evidence>
<evidence type="ECO:0000259" key="6">
    <source>
        <dbReference type="PROSITE" id="PS51464"/>
    </source>
</evidence>
<dbReference type="KEGG" id="lpil:LIP_2231"/>
<dbReference type="GO" id="GO:0003677">
    <property type="term" value="F:DNA binding"/>
    <property type="evidence" value="ECO:0007669"/>
    <property type="project" value="UniProtKB-KW"/>
</dbReference>
<dbReference type="CDD" id="cd05013">
    <property type="entry name" value="SIS_RpiR"/>
    <property type="match status" value="1"/>
</dbReference>
<evidence type="ECO:0000313" key="7">
    <source>
        <dbReference type="EMBL" id="BAS28072.1"/>
    </source>
</evidence>
<evidence type="ECO:0000259" key="5">
    <source>
        <dbReference type="PROSITE" id="PS51071"/>
    </source>
</evidence>
<dbReference type="OrthoDB" id="3684496at2"/>
<evidence type="ECO:0000256" key="4">
    <source>
        <dbReference type="SAM" id="MobiDB-lite"/>
    </source>
</evidence>
<dbReference type="SUPFAM" id="SSF46689">
    <property type="entry name" value="Homeodomain-like"/>
    <property type="match status" value="1"/>
</dbReference>